<dbReference type="Proteomes" id="UP000299102">
    <property type="component" value="Unassembled WGS sequence"/>
</dbReference>
<sequence>MVDNVTGIEIMVDSATGIGIMVDNVTGIEIIVDTATGIGIMVDSATGRTKAFATAQLIQNRADSRYDVHKRLRIEFGKETSGRADVGLGFMTEFIDMSKREKPQAKCGDDPAVKCATFELGGAGSILTVCGSNDNFDVEYEALFDSKTNHRRACTRNLVVHSRESELQRSTDIQYRSIFRKFTLKKNARNSAALNCLRMMQCVGVTLPDPSFFFPKFPILRNCDAFANNFTAAEFRVKAPIQSFPRVFLFASSLSVFSRLLLLRHQPPSFPSTHFSPFPWSSHRVVLSVHQRPTGAHRYRERSRNEHFPERFNLRQTFPFHIEGFGPQKPCTLACFELGAALPRCKDNGWNHNLA</sequence>
<name>A0A4C1ZZH5_EUMVA</name>
<evidence type="ECO:0000313" key="1">
    <source>
        <dbReference type="EMBL" id="GBP92075.1"/>
    </source>
</evidence>
<proteinExistence type="predicted"/>
<comment type="caution">
    <text evidence="1">The sequence shown here is derived from an EMBL/GenBank/DDBJ whole genome shotgun (WGS) entry which is preliminary data.</text>
</comment>
<reference evidence="1 2" key="1">
    <citation type="journal article" date="2019" name="Commun. Biol.">
        <title>The bagworm genome reveals a unique fibroin gene that provides high tensile strength.</title>
        <authorList>
            <person name="Kono N."/>
            <person name="Nakamura H."/>
            <person name="Ohtoshi R."/>
            <person name="Tomita M."/>
            <person name="Numata K."/>
            <person name="Arakawa K."/>
        </authorList>
    </citation>
    <scope>NUCLEOTIDE SEQUENCE [LARGE SCALE GENOMIC DNA]</scope>
</reference>
<dbReference type="AlphaFoldDB" id="A0A4C1ZZH5"/>
<keyword evidence="2" id="KW-1185">Reference proteome</keyword>
<evidence type="ECO:0000313" key="2">
    <source>
        <dbReference type="Proteomes" id="UP000299102"/>
    </source>
</evidence>
<accession>A0A4C1ZZH5</accession>
<dbReference type="EMBL" id="BGZK01002236">
    <property type="protein sequence ID" value="GBP92075.1"/>
    <property type="molecule type" value="Genomic_DNA"/>
</dbReference>
<gene>
    <name evidence="1" type="ORF">EVAR_66389_1</name>
</gene>
<organism evidence="1 2">
    <name type="scientific">Eumeta variegata</name>
    <name type="common">Bagworm moth</name>
    <name type="synonym">Eumeta japonica</name>
    <dbReference type="NCBI Taxonomy" id="151549"/>
    <lineage>
        <taxon>Eukaryota</taxon>
        <taxon>Metazoa</taxon>
        <taxon>Ecdysozoa</taxon>
        <taxon>Arthropoda</taxon>
        <taxon>Hexapoda</taxon>
        <taxon>Insecta</taxon>
        <taxon>Pterygota</taxon>
        <taxon>Neoptera</taxon>
        <taxon>Endopterygota</taxon>
        <taxon>Lepidoptera</taxon>
        <taxon>Glossata</taxon>
        <taxon>Ditrysia</taxon>
        <taxon>Tineoidea</taxon>
        <taxon>Psychidae</taxon>
        <taxon>Oiketicinae</taxon>
        <taxon>Eumeta</taxon>
    </lineage>
</organism>
<protein>
    <submittedName>
        <fullName evidence="1">Uncharacterized protein</fullName>
    </submittedName>
</protein>